<dbReference type="GO" id="GO:0004497">
    <property type="term" value="F:monooxygenase activity"/>
    <property type="evidence" value="ECO:0007669"/>
    <property type="project" value="UniProtKB-KW"/>
</dbReference>
<evidence type="ECO:0000256" key="2">
    <source>
        <dbReference type="ARBA" id="ARBA00004174"/>
    </source>
</evidence>
<dbReference type="InterPro" id="IPR050476">
    <property type="entry name" value="Insect_CytP450_Detox"/>
</dbReference>
<evidence type="ECO:0000256" key="6">
    <source>
        <dbReference type="ARBA" id="ARBA00022723"/>
    </source>
</evidence>
<dbReference type="FunFam" id="1.10.630.10:FF:000182">
    <property type="entry name" value="Cytochrome P450 3A4"/>
    <property type="match status" value="1"/>
</dbReference>
<evidence type="ECO:0000256" key="1">
    <source>
        <dbReference type="ARBA" id="ARBA00001971"/>
    </source>
</evidence>
<keyword evidence="6 13" id="KW-0479">Metal-binding</keyword>
<dbReference type="Gene3D" id="1.10.630.10">
    <property type="entry name" value="Cytochrome P450"/>
    <property type="match status" value="1"/>
</dbReference>
<evidence type="ECO:0000313" key="16">
    <source>
        <dbReference type="Proteomes" id="UP001142055"/>
    </source>
</evidence>
<protein>
    <submittedName>
        <fullName evidence="15">Uncharacterized protein</fullName>
    </submittedName>
</protein>
<reference evidence="15" key="1">
    <citation type="submission" date="2022-12" db="EMBL/GenBank/DDBJ databases">
        <title>Genome assemblies of Blomia tropicalis.</title>
        <authorList>
            <person name="Cui Y."/>
        </authorList>
    </citation>
    <scope>NUCLEOTIDE SEQUENCE</scope>
    <source>
        <tissue evidence="15">Adult mites</tissue>
    </source>
</reference>
<comment type="subcellular location">
    <subcellularLocation>
        <location evidence="3">Endoplasmic reticulum membrane</location>
        <topology evidence="3">Peripheral membrane protein</topology>
    </subcellularLocation>
    <subcellularLocation>
        <location evidence="2">Microsome membrane</location>
        <topology evidence="2">Peripheral membrane protein</topology>
    </subcellularLocation>
</comment>
<dbReference type="OMA" id="ILACHND"/>
<comment type="cofactor">
    <cofactor evidence="1 13">
        <name>heme</name>
        <dbReference type="ChEBI" id="CHEBI:30413"/>
    </cofactor>
</comment>
<keyword evidence="16" id="KW-1185">Reference proteome</keyword>
<evidence type="ECO:0000256" key="8">
    <source>
        <dbReference type="ARBA" id="ARBA00022848"/>
    </source>
</evidence>
<evidence type="ECO:0000256" key="3">
    <source>
        <dbReference type="ARBA" id="ARBA00004406"/>
    </source>
</evidence>
<organism evidence="15 16">
    <name type="scientific">Blomia tropicalis</name>
    <name type="common">Mite</name>
    <dbReference type="NCBI Taxonomy" id="40697"/>
    <lineage>
        <taxon>Eukaryota</taxon>
        <taxon>Metazoa</taxon>
        <taxon>Ecdysozoa</taxon>
        <taxon>Arthropoda</taxon>
        <taxon>Chelicerata</taxon>
        <taxon>Arachnida</taxon>
        <taxon>Acari</taxon>
        <taxon>Acariformes</taxon>
        <taxon>Sarcoptiformes</taxon>
        <taxon>Astigmata</taxon>
        <taxon>Glycyphagoidea</taxon>
        <taxon>Echimyopodidae</taxon>
        <taxon>Blomia</taxon>
    </lineage>
</organism>
<proteinExistence type="inferred from homology"/>
<dbReference type="Pfam" id="PF00067">
    <property type="entry name" value="p450"/>
    <property type="match status" value="1"/>
</dbReference>
<dbReference type="PROSITE" id="PS00086">
    <property type="entry name" value="CYTOCHROME_P450"/>
    <property type="match status" value="1"/>
</dbReference>
<dbReference type="PANTHER" id="PTHR24292">
    <property type="entry name" value="CYTOCHROME P450"/>
    <property type="match status" value="1"/>
</dbReference>
<comment type="caution">
    <text evidence="15">The sequence shown here is derived from an EMBL/GenBank/DDBJ whole genome shotgun (WGS) entry which is preliminary data.</text>
</comment>
<evidence type="ECO:0000256" key="7">
    <source>
        <dbReference type="ARBA" id="ARBA00022824"/>
    </source>
</evidence>
<dbReference type="GO" id="GO:0005506">
    <property type="term" value="F:iron ion binding"/>
    <property type="evidence" value="ECO:0007669"/>
    <property type="project" value="InterPro"/>
</dbReference>
<dbReference type="GO" id="GO:0020037">
    <property type="term" value="F:heme binding"/>
    <property type="evidence" value="ECO:0007669"/>
    <property type="project" value="InterPro"/>
</dbReference>
<dbReference type="Proteomes" id="UP001142055">
    <property type="component" value="Chromosome 3"/>
</dbReference>
<evidence type="ECO:0000256" key="12">
    <source>
        <dbReference type="ARBA" id="ARBA00023136"/>
    </source>
</evidence>
<dbReference type="GO" id="GO:0016705">
    <property type="term" value="F:oxidoreductase activity, acting on paired donors, with incorporation or reduction of molecular oxygen"/>
    <property type="evidence" value="ECO:0007669"/>
    <property type="project" value="InterPro"/>
</dbReference>
<dbReference type="InterPro" id="IPR036396">
    <property type="entry name" value="Cyt_P450_sf"/>
</dbReference>
<feature type="binding site" description="axial binding residue" evidence="13">
    <location>
        <position position="479"/>
    </location>
    <ligand>
        <name>heme</name>
        <dbReference type="ChEBI" id="CHEBI:30413"/>
    </ligand>
    <ligandPart>
        <name>Fe</name>
        <dbReference type="ChEBI" id="CHEBI:18248"/>
    </ligandPart>
</feature>
<sequence>MSLALLVVGLTVIATIVWYLLNRLEENNREEYVKRNVRYIPQRNAFLQMIFKERFEEAKYELFKQGHRIFGFNFLNTYTVSIAEPELAQVVLSKEFTNFINRRSFETNDPLFQNNVSIVKDEKWKRLRAVMTPTFSTGKLRRMKPLVDDTICTLNRNMANAIKSSSDVNMKRMYGAFTMDTIIQVAFGTKVDSLVEPNNPVIIHARKLFSVDMSFKNIVKFTLMLLTPKFANFLKLRISPEVTDFFFKFAMEIIDQKRKNMKNGNVGKTNNFMELLLEAEVENEEEATKLKLTEESNIDEDGFKKSTKYITNDELVAQCAGFFLAGYDTTATTLTMASYLLATNPDKQDKLYNEISAVINKLTEEAGPDGPKDSVELITFDSLPRFEYLTAVINEALRLYAPATFIEREASRDMTIQKEDGTCKINLKKKDVIQFPVYSMHRDPEQFPEPESFKPERFLGEPTFHKYAYIPFGSGPRSCIARSLALLEAKMALLHTIRQYKLSVSSKTKIPPEFYFQTQLVVPRDVILKVERR</sequence>
<dbReference type="InterPro" id="IPR001128">
    <property type="entry name" value="Cyt_P450"/>
</dbReference>
<evidence type="ECO:0000256" key="9">
    <source>
        <dbReference type="ARBA" id="ARBA00023002"/>
    </source>
</evidence>
<name>A0A9Q0M3P3_BLOTA</name>
<keyword evidence="12" id="KW-0472">Membrane</keyword>
<evidence type="ECO:0000256" key="10">
    <source>
        <dbReference type="ARBA" id="ARBA00023004"/>
    </source>
</evidence>
<keyword evidence="10 13" id="KW-0408">Iron</keyword>
<evidence type="ECO:0000313" key="15">
    <source>
        <dbReference type="EMBL" id="KAJ6218347.1"/>
    </source>
</evidence>
<dbReference type="PANTHER" id="PTHR24292:SF54">
    <property type="entry name" value="CYP9F3-RELATED"/>
    <property type="match status" value="1"/>
</dbReference>
<accession>A0A9Q0M3P3</accession>
<gene>
    <name evidence="15" type="ORF">RDWZM_009504</name>
</gene>
<keyword evidence="7" id="KW-0256">Endoplasmic reticulum</keyword>
<keyword evidence="8" id="KW-0492">Microsome</keyword>
<dbReference type="InterPro" id="IPR002402">
    <property type="entry name" value="Cyt_P450_E_grp-II"/>
</dbReference>
<dbReference type="PRINTS" id="PR00385">
    <property type="entry name" value="P450"/>
</dbReference>
<evidence type="ECO:0000256" key="11">
    <source>
        <dbReference type="ARBA" id="ARBA00023033"/>
    </source>
</evidence>
<dbReference type="GO" id="GO:0005789">
    <property type="term" value="C:endoplasmic reticulum membrane"/>
    <property type="evidence" value="ECO:0007669"/>
    <property type="project" value="UniProtKB-SubCell"/>
</dbReference>
<evidence type="ECO:0000256" key="5">
    <source>
        <dbReference type="ARBA" id="ARBA00022617"/>
    </source>
</evidence>
<comment type="similarity">
    <text evidence="4 14">Belongs to the cytochrome P450 family.</text>
</comment>
<keyword evidence="11 14" id="KW-0503">Monooxygenase</keyword>
<dbReference type="InterPro" id="IPR017972">
    <property type="entry name" value="Cyt_P450_CS"/>
</dbReference>
<keyword evidence="9 14" id="KW-0560">Oxidoreductase</keyword>
<evidence type="ECO:0000256" key="4">
    <source>
        <dbReference type="ARBA" id="ARBA00010617"/>
    </source>
</evidence>
<evidence type="ECO:0000256" key="14">
    <source>
        <dbReference type="RuleBase" id="RU000461"/>
    </source>
</evidence>
<keyword evidence="5 13" id="KW-0349">Heme</keyword>
<dbReference type="CDD" id="cd11055">
    <property type="entry name" value="CYP3A-like"/>
    <property type="match status" value="1"/>
</dbReference>
<dbReference type="SUPFAM" id="SSF48264">
    <property type="entry name" value="Cytochrome P450"/>
    <property type="match status" value="1"/>
</dbReference>
<evidence type="ECO:0000256" key="13">
    <source>
        <dbReference type="PIRSR" id="PIRSR602402-1"/>
    </source>
</evidence>
<dbReference type="AlphaFoldDB" id="A0A9Q0M3P3"/>
<dbReference type="PRINTS" id="PR00464">
    <property type="entry name" value="EP450II"/>
</dbReference>
<dbReference type="EMBL" id="JAPWDV010000003">
    <property type="protein sequence ID" value="KAJ6218347.1"/>
    <property type="molecule type" value="Genomic_DNA"/>
</dbReference>